<reference evidence="1 2" key="1">
    <citation type="submission" date="2019-04" db="EMBL/GenBank/DDBJ databases">
        <title>Novel bacteriophages capable of disrupting biofilms from clinical strains of Aeromonas hydrophila with intrinsic antibiotic resistance.</title>
        <authorList>
            <person name="Kabwe M."/>
            <person name="Brown T.L."/>
            <person name="Speirs L."/>
            <person name="Ku H."/>
            <person name="Leach M."/>
            <person name="Chan H.T."/>
            <person name="Petrovski S."/>
            <person name="Lock P."/>
            <person name="Tucci J."/>
        </authorList>
    </citation>
    <scope>NUCLEOTIDE SEQUENCE [LARGE SCALE GENOMIC DNA]</scope>
</reference>
<dbReference type="EMBL" id="MK838116">
    <property type="protein sequence ID" value="QDH47124.1"/>
    <property type="molecule type" value="Genomic_DNA"/>
</dbReference>
<gene>
    <name evidence="1" type="ORF">LAh10_57</name>
</gene>
<accession>A0A514A1H6</accession>
<name>A0A514A1H6_9CAUD</name>
<evidence type="ECO:0000313" key="2">
    <source>
        <dbReference type="Proteomes" id="UP000318420"/>
    </source>
</evidence>
<proteinExistence type="predicted"/>
<keyword evidence="2" id="KW-1185">Reference proteome</keyword>
<sequence>MNAIVMKTNSLDGNKVVTLPAMSDYLTIARHLYPQAEMFNLYHCVHVELKEVLVALFDLGMTSVIVNDHFITATMDNRGIVRWSIDNITYVTGDLFPEEDDYKNLENNASQAWSRVFTAWMCEEHAEKDFVELISHFGGVKMENYVPDVNLNTLYSEVLFAVVRSEKSGVTELSLPVRLPNAEILAELSNIDNTGFVFKVSHPMMGFRTIVNMGSMFPSIENMNAYCKATETF</sequence>
<organism evidence="1 2">
    <name type="scientific">Aeromonas phage LAh10</name>
    <dbReference type="NCBI Taxonomy" id="2591025"/>
    <lineage>
        <taxon>Viruses</taxon>
        <taxon>Duplodnaviria</taxon>
        <taxon>Heunggongvirae</taxon>
        <taxon>Uroviricota</taxon>
        <taxon>Caudoviricetes</taxon>
        <taxon>Chimalliviridae</taxon>
        <taxon>Ludhianavirus</taxon>
        <taxon>Ludhianavirus LAh10</taxon>
    </lineage>
</organism>
<evidence type="ECO:0000313" key="1">
    <source>
        <dbReference type="EMBL" id="QDH47124.1"/>
    </source>
</evidence>
<dbReference type="Proteomes" id="UP000318420">
    <property type="component" value="Segment"/>
</dbReference>
<protein>
    <submittedName>
        <fullName evidence="1">Uncharacterized protein</fullName>
    </submittedName>
</protein>